<comment type="similarity">
    <text evidence="1">Belongs to the DEFL family.</text>
</comment>
<evidence type="ECO:0000256" key="6">
    <source>
        <dbReference type="SAM" id="SignalP"/>
    </source>
</evidence>
<evidence type="ECO:0000256" key="4">
    <source>
        <dbReference type="ARBA" id="ARBA00022821"/>
    </source>
</evidence>
<dbReference type="EMBL" id="CAMGYJ010000004">
    <property type="protein sequence ID" value="CAI0406485.1"/>
    <property type="molecule type" value="Genomic_DNA"/>
</dbReference>
<keyword evidence="2" id="KW-0929">Antimicrobial</keyword>
<keyword evidence="3" id="KW-0295">Fungicide</keyword>
<dbReference type="Pfam" id="PF07333">
    <property type="entry name" value="SLR1-BP"/>
    <property type="match status" value="1"/>
</dbReference>
<keyword evidence="4" id="KW-0611">Plant defense</keyword>
<evidence type="ECO:0000256" key="5">
    <source>
        <dbReference type="ARBA" id="ARBA00023157"/>
    </source>
</evidence>
<keyword evidence="6" id="KW-0732">Signal</keyword>
<dbReference type="Proteomes" id="UP001154282">
    <property type="component" value="Unassembled WGS sequence"/>
</dbReference>
<dbReference type="GO" id="GO:0050832">
    <property type="term" value="P:defense response to fungus"/>
    <property type="evidence" value="ECO:0007669"/>
    <property type="project" value="UniProtKB-KW"/>
</dbReference>
<dbReference type="PANTHER" id="PTHR33830:SF21">
    <property type="entry name" value="DEFENSIN-LIKE PROTEIN 165-RELATED"/>
    <property type="match status" value="1"/>
</dbReference>
<organism evidence="7 8">
    <name type="scientific">Linum tenue</name>
    <dbReference type="NCBI Taxonomy" id="586396"/>
    <lineage>
        <taxon>Eukaryota</taxon>
        <taxon>Viridiplantae</taxon>
        <taxon>Streptophyta</taxon>
        <taxon>Embryophyta</taxon>
        <taxon>Tracheophyta</taxon>
        <taxon>Spermatophyta</taxon>
        <taxon>Magnoliopsida</taxon>
        <taxon>eudicotyledons</taxon>
        <taxon>Gunneridae</taxon>
        <taxon>Pentapetalae</taxon>
        <taxon>rosids</taxon>
        <taxon>fabids</taxon>
        <taxon>Malpighiales</taxon>
        <taxon>Linaceae</taxon>
        <taxon>Linum</taxon>
    </lineage>
</organism>
<keyword evidence="5" id="KW-1015">Disulfide bond</keyword>
<evidence type="ECO:0000256" key="2">
    <source>
        <dbReference type="ARBA" id="ARBA00022529"/>
    </source>
</evidence>
<reference evidence="7" key="1">
    <citation type="submission" date="2022-08" db="EMBL/GenBank/DDBJ databases">
        <authorList>
            <person name="Gutierrez-Valencia J."/>
        </authorList>
    </citation>
    <scope>NUCLEOTIDE SEQUENCE</scope>
</reference>
<evidence type="ECO:0000256" key="1">
    <source>
        <dbReference type="ARBA" id="ARBA00006722"/>
    </source>
</evidence>
<evidence type="ECO:0000256" key="3">
    <source>
        <dbReference type="ARBA" id="ARBA00022577"/>
    </source>
</evidence>
<sequence length="83" mass="9248">MAKFSFVQTLTVTMVFSALVLSAMVIIEANATQKCIEVLYPSGCTPEDCRQKCFQKHNDMRGQCISNVSKTVFACSCIWNCAR</sequence>
<feature type="chain" id="PRO_5043617301" evidence="6">
    <location>
        <begin position="32"/>
        <end position="83"/>
    </location>
</feature>
<keyword evidence="8" id="KW-1185">Reference proteome</keyword>
<dbReference type="PANTHER" id="PTHR33830">
    <property type="entry name" value="DEFENSIN-LIKE PROTEIN 184-RELATED"/>
    <property type="match status" value="1"/>
</dbReference>
<dbReference type="InterPro" id="IPR010851">
    <property type="entry name" value="DEFL"/>
</dbReference>
<accession>A0AAV0JC04</accession>
<dbReference type="AlphaFoldDB" id="A0AAV0JC04"/>
<evidence type="ECO:0000313" key="7">
    <source>
        <dbReference type="EMBL" id="CAI0406485.1"/>
    </source>
</evidence>
<feature type="signal peptide" evidence="6">
    <location>
        <begin position="1"/>
        <end position="31"/>
    </location>
</feature>
<gene>
    <name evidence="7" type="ORF">LITE_LOCUS13220</name>
</gene>
<evidence type="ECO:0000313" key="8">
    <source>
        <dbReference type="Proteomes" id="UP001154282"/>
    </source>
</evidence>
<dbReference type="GO" id="GO:0031640">
    <property type="term" value="P:killing of cells of another organism"/>
    <property type="evidence" value="ECO:0007669"/>
    <property type="project" value="UniProtKB-KW"/>
</dbReference>
<proteinExistence type="inferred from homology"/>
<comment type="caution">
    <text evidence="7">The sequence shown here is derived from an EMBL/GenBank/DDBJ whole genome shotgun (WGS) entry which is preliminary data.</text>
</comment>
<name>A0AAV0JC04_9ROSI</name>
<protein>
    <submittedName>
        <fullName evidence="7">Uncharacterized protein</fullName>
    </submittedName>
</protein>